<dbReference type="EMBL" id="QLYX01000024">
    <property type="protein sequence ID" value="RAY10869.1"/>
    <property type="molecule type" value="Genomic_DNA"/>
</dbReference>
<evidence type="ECO:0000313" key="3">
    <source>
        <dbReference type="Proteomes" id="UP000251891"/>
    </source>
</evidence>
<reference evidence="2 3" key="1">
    <citation type="submission" date="2018-06" db="EMBL/GenBank/DDBJ databases">
        <title>Actinomadura craniellae sp. nov. isolated from marine sponge Craniella sp.</title>
        <authorList>
            <person name="Li L."/>
            <person name="Xu Q.H."/>
            <person name="Lin H.W."/>
            <person name="Lu Y.H."/>
        </authorList>
    </citation>
    <scope>NUCLEOTIDE SEQUENCE [LARGE SCALE GENOMIC DNA]</scope>
    <source>
        <strain evidence="2 3">LHW63021</strain>
    </source>
</reference>
<sequence length="131" mass="14006">MSARPMPPGDMPPNYGDNNAWKRRLELTPADRRAGEDAARRVRPALERLRKAGDISPEAVRKALEGLGFPGDRMGAQPFRSVLVSPPPAGAVYYVRVGEIACVTGSVRPEGVLVEVGGPTGEGTCLEPFSH</sequence>
<gene>
    <name evidence="2" type="ORF">DPM19_33455</name>
</gene>
<name>A0A365GVN2_9ACTN</name>
<keyword evidence="3" id="KW-1185">Reference proteome</keyword>
<dbReference type="AlphaFoldDB" id="A0A365GVN2"/>
<dbReference type="Proteomes" id="UP000251891">
    <property type="component" value="Unassembled WGS sequence"/>
</dbReference>
<feature type="compositionally biased region" description="Pro residues" evidence="1">
    <location>
        <begin position="1"/>
        <end position="11"/>
    </location>
</feature>
<proteinExistence type="predicted"/>
<protein>
    <submittedName>
        <fullName evidence="2">Uncharacterized protein</fullName>
    </submittedName>
</protein>
<accession>A0A365GVN2</accession>
<evidence type="ECO:0000256" key="1">
    <source>
        <dbReference type="SAM" id="MobiDB-lite"/>
    </source>
</evidence>
<feature type="region of interest" description="Disordered" evidence="1">
    <location>
        <begin position="1"/>
        <end position="22"/>
    </location>
</feature>
<organism evidence="2 3">
    <name type="scientific">Actinomadura craniellae</name>
    <dbReference type="NCBI Taxonomy" id="2231787"/>
    <lineage>
        <taxon>Bacteria</taxon>
        <taxon>Bacillati</taxon>
        <taxon>Actinomycetota</taxon>
        <taxon>Actinomycetes</taxon>
        <taxon>Streptosporangiales</taxon>
        <taxon>Thermomonosporaceae</taxon>
        <taxon>Actinomadura</taxon>
    </lineage>
</organism>
<comment type="caution">
    <text evidence="2">The sequence shown here is derived from an EMBL/GenBank/DDBJ whole genome shotgun (WGS) entry which is preliminary data.</text>
</comment>
<evidence type="ECO:0000313" key="2">
    <source>
        <dbReference type="EMBL" id="RAY10869.1"/>
    </source>
</evidence>